<keyword evidence="3" id="KW-1185">Reference proteome</keyword>
<dbReference type="AlphaFoldDB" id="A0A5B7FVI2"/>
<evidence type="ECO:0000313" key="2">
    <source>
        <dbReference type="EMBL" id="MPC50572.1"/>
    </source>
</evidence>
<feature type="transmembrane region" description="Helical" evidence="1">
    <location>
        <begin position="12"/>
        <end position="34"/>
    </location>
</feature>
<gene>
    <name evidence="2" type="ORF">E2C01_044401</name>
</gene>
<feature type="transmembrane region" description="Helical" evidence="1">
    <location>
        <begin position="54"/>
        <end position="72"/>
    </location>
</feature>
<organism evidence="2 3">
    <name type="scientific">Portunus trituberculatus</name>
    <name type="common">Swimming crab</name>
    <name type="synonym">Neptunus trituberculatus</name>
    <dbReference type="NCBI Taxonomy" id="210409"/>
    <lineage>
        <taxon>Eukaryota</taxon>
        <taxon>Metazoa</taxon>
        <taxon>Ecdysozoa</taxon>
        <taxon>Arthropoda</taxon>
        <taxon>Crustacea</taxon>
        <taxon>Multicrustacea</taxon>
        <taxon>Malacostraca</taxon>
        <taxon>Eumalacostraca</taxon>
        <taxon>Eucarida</taxon>
        <taxon>Decapoda</taxon>
        <taxon>Pleocyemata</taxon>
        <taxon>Brachyura</taxon>
        <taxon>Eubrachyura</taxon>
        <taxon>Portunoidea</taxon>
        <taxon>Portunidae</taxon>
        <taxon>Portuninae</taxon>
        <taxon>Portunus</taxon>
    </lineage>
</organism>
<protein>
    <submittedName>
        <fullName evidence="2">Uncharacterized protein</fullName>
    </submittedName>
</protein>
<evidence type="ECO:0000256" key="1">
    <source>
        <dbReference type="SAM" id="Phobius"/>
    </source>
</evidence>
<reference evidence="2 3" key="1">
    <citation type="submission" date="2019-05" db="EMBL/GenBank/DDBJ databases">
        <title>Another draft genome of Portunus trituberculatus and its Hox gene families provides insights of decapod evolution.</title>
        <authorList>
            <person name="Jeong J.-H."/>
            <person name="Song I."/>
            <person name="Kim S."/>
            <person name="Choi T."/>
            <person name="Kim D."/>
            <person name="Ryu S."/>
            <person name="Kim W."/>
        </authorList>
    </citation>
    <scope>NUCLEOTIDE SEQUENCE [LARGE SCALE GENOMIC DNA]</scope>
    <source>
        <tissue evidence="2">Muscle</tissue>
    </source>
</reference>
<dbReference type="Proteomes" id="UP000324222">
    <property type="component" value="Unassembled WGS sequence"/>
</dbReference>
<accession>A0A5B7FVI2</accession>
<comment type="caution">
    <text evidence="2">The sequence shown here is derived from an EMBL/GenBank/DDBJ whole genome shotgun (WGS) entry which is preliminary data.</text>
</comment>
<name>A0A5B7FVI2_PORTR</name>
<sequence length="83" mass="9418">MDSQTERVSRVVVVMVVVVVVVVVVVEKIAHELIKSISGTDFSIYVLMSPRFPIRMTEALMKLVGFLLAKFVEKGRQRKKLSR</sequence>
<keyword evidence="1" id="KW-0472">Membrane</keyword>
<keyword evidence="1" id="KW-1133">Transmembrane helix</keyword>
<keyword evidence="1" id="KW-0812">Transmembrane</keyword>
<evidence type="ECO:0000313" key="3">
    <source>
        <dbReference type="Proteomes" id="UP000324222"/>
    </source>
</evidence>
<proteinExistence type="predicted"/>
<dbReference type="EMBL" id="VSRR010009588">
    <property type="protein sequence ID" value="MPC50572.1"/>
    <property type="molecule type" value="Genomic_DNA"/>
</dbReference>